<accession>A0A0R1GT18</accession>
<protein>
    <submittedName>
        <fullName evidence="1">Uncharacterized protein</fullName>
    </submittedName>
</protein>
<dbReference type="OrthoDB" id="2249034at2"/>
<dbReference type="RefSeq" id="WP_020090266.1">
    <property type="nucleotide sequence ID" value="NZ_AZCZ01000043.1"/>
</dbReference>
<sequence length="91" mass="10553">MRLIDFNLSTIDLHPALRLYWEHDGQQVPVVDLQTKPHQLHLVTGTGRPLTLDQLRTRTQQVDPQASLFIAQKSPQRLYGYRLVLHQILFG</sequence>
<evidence type="ECO:0000313" key="2">
    <source>
        <dbReference type="Proteomes" id="UP000051176"/>
    </source>
</evidence>
<gene>
    <name evidence="1" type="ORF">FD07_GL001679</name>
</gene>
<proteinExistence type="predicted"/>
<dbReference type="eggNOG" id="ENOG5030U54">
    <property type="taxonomic scope" value="Bacteria"/>
</dbReference>
<dbReference type="EMBL" id="AZCZ01000043">
    <property type="protein sequence ID" value="KRK34852.1"/>
    <property type="molecule type" value="Genomic_DNA"/>
</dbReference>
<dbReference type="Proteomes" id="UP000051176">
    <property type="component" value="Unassembled WGS sequence"/>
</dbReference>
<name>A0A0R1GT18_9LACO</name>
<reference evidence="1 2" key="1">
    <citation type="journal article" date="2015" name="Genome Announc.">
        <title>Expanding the biotechnology potential of lactobacilli through comparative genomics of 213 strains and associated genera.</title>
        <authorList>
            <person name="Sun Z."/>
            <person name="Harris H.M."/>
            <person name="McCann A."/>
            <person name="Guo C."/>
            <person name="Argimon S."/>
            <person name="Zhang W."/>
            <person name="Yang X."/>
            <person name="Jeffery I.B."/>
            <person name="Cooney J.C."/>
            <person name="Kagawa T.F."/>
            <person name="Liu W."/>
            <person name="Song Y."/>
            <person name="Salvetti E."/>
            <person name="Wrobel A."/>
            <person name="Rasinkangas P."/>
            <person name="Parkhill J."/>
            <person name="Rea M.C."/>
            <person name="O'Sullivan O."/>
            <person name="Ritari J."/>
            <person name="Douillard F.P."/>
            <person name="Paul Ross R."/>
            <person name="Yang R."/>
            <person name="Briner A.E."/>
            <person name="Felis G.E."/>
            <person name="de Vos W.M."/>
            <person name="Barrangou R."/>
            <person name="Klaenhammer T.R."/>
            <person name="Caufield P.W."/>
            <person name="Cui Y."/>
            <person name="Zhang H."/>
            <person name="O'Toole P.W."/>
        </authorList>
    </citation>
    <scope>NUCLEOTIDE SEQUENCE [LARGE SCALE GENOMIC DNA]</scope>
    <source>
        <strain evidence="1 2">ATCC 53295</strain>
    </source>
</reference>
<dbReference type="PATRIC" id="fig|1267003.4.peg.1770"/>
<dbReference type="AlphaFoldDB" id="A0A0R1GT18"/>
<keyword evidence="2" id="KW-1185">Reference proteome</keyword>
<dbReference type="STRING" id="357278.IV61_GL001754"/>
<comment type="caution">
    <text evidence="1">The sequence shown here is derived from an EMBL/GenBank/DDBJ whole genome shotgun (WGS) entry which is preliminary data.</text>
</comment>
<organism evidence="1 2">
    <name type="scientific">Levilactobacillus parabrevis ATCC 53295</name>
    <dbReference type="NCBI Taxonomy" id="1267003"/>
    <lineage>
        <taxon>Bacteria</taxon>
        <taxon>Bacillati</taxon>
        <taxon>Bacillota</taxon>
        <taxon>Bacilli</taxon>
        <taxon>Lactobacillales</taxon>
        <taxon>Lactobacillaceae</taxon>
        <taxon>Levilactobacillus</taxon>
    </lineage>
</organism>
<evidence type="ECO:0000313" key="1">
    <source>
        <dbReference type="EMBL" id="KRK34852.1"/>
    </source>
</evidence>